<organism evidence="2 3">
    <name type="scientific">Panicum virgatum</name>
    <name type="common">Blackwell switchgrass</name>
    <dbReference type="NCBI Taxonomy" id="38727"/>
    <lineage>
        <taxon>Eukaryota</taxon>
        <taxon>Viridiplantae</taxon>
        <taxon>Streptophyta</taxon>
        <taxon>Embryophyta</taxon>
        <taxon>Tracheophyta</taxon>
        <taxon>Spermatophyta</taxon>
        <taxon>Magnoliopsida</taxon>
        <taxon>Liliopsida</taxon>
        <taxon>Poales</taxon>
        <taxon>Poaceae</taxon>
        <taxon>PACMAD clade</taxon>
        <taxon>Panicoideae</taxon>
        <taxon>Panicodae</taxon>
        <taxon>Paniceae</taxon>
        <taxon>Panicinae</taxon>
        <taxon>Panicum</taxon>
        <taxon>Panicum sect. Hiantes</taxon>
    </lineage>
</organism>
<gene>
    <name evidence="2" type="ORF">PVAP13_4KG376303</name>
</gene>
<evidence type="ECO:0000313" key="2">
    <source>
        <dbReference type="EMBL" id="KAG2614216.1"/>
    </source>
</evidence>
<accession>A0A8T0TZK7</accession>
<comment type="caution">
    <text evidence="2">The sequence shown here is derived from an EMBL/GenBank/DDBJ whole genome shotgun (WGS) entry which is preliminary data.</text>
</comment>
<evidence type="ECO:0000256" key="1">
    <source>
        <dbReference type="SAM" id="MobiDB-lite"/>
    </source>
</evidence>
<protein>
    <submittedName>
        <fullName evidence="2">Uncharacterized protein</fullName>
    </submittedName>
</protein>
<dbReference type="AlphaFoldDB" id="A0A8T0TZK7"/>
<feature type="region of interest" description="Disordered" evidence="1">
    <location>
        <begin position="1"/>
        <end position="31"/>
    </location>
</feature>
<sequence>MDAGSQDGWPAGKGWGWEASGSSGDVAALVQ</sequence>
<evidence type="ECO:0000313" key="3">
    <source>
        <dbReference type="Proteomes" id="UP000823388"/>
    </source>
</evidence>
<reference evidence="2" key="1">
    <citation type="submission" date="2020-05" db="EMBL/GenBank/DDBJ databases">
        <title>WGS assembly of Panicum virgatum.</title>
        <authorList>
            <person name="Lovell J.T."/>
            <person name="Jenkins J."/>
            <person name="Shu S."/>
            <person name="Juenger T.E."/>
            <person name="Schmutz J."/>
        </authorList>
    </citation>
    <scope>NUCLEOTIDE SEQUENCE</scope>
    <source>
        <strain evidence="2">AP13</strain>
    </source>
</reference>
<keyword evidence="3" id="KW-1185">Reference proteome</keyword>
<name>A0A8T0TZK7_PANVG</name>
<dbReference type="EMBL" id="CM029043">
    <property type="protein sequence ID" value="KAG2614216.1"/>
    <property type="molecule type" value="Genomic_DNA"/>
</dbReference>
<dbReference type="Proteomes" id="UP000823388">
    <property type="component" value="Chromosome 4K"/>
</dbReference>
<proteinExistence type="predicted"/>